<dbReference type="EMBL" id="JACHCC010000003">
    <property type="protein sequence ID" value="MBB6499271.1"/>
    <property type="molecule type" value="Genomic_DNA"/>
</dbReference>
<dbReference type="InterPro" id="IPR036942">
    <property type="entry name" value="Beta-barrel_TonB_sf"/>
</dbReference>
<dbReference type="PANTHER" id="PTHR30069:SF29">
    <property type="entry name" value="HEMOGLOBIN AND HEMOGLOBIN-HAPTOGLOBIN-BINDING PROTEIN 1-RELATED"/>
    <property type="match status" value="1"/>
</dbReference>
<keyword evidence="2" id="KW-0813">Transport</keyword>
<dbReference type="SUPFAM" id="SSF56935">
    <property type="entry name" value="Porins"/>
    <property type="match status" value="1"/>
</dbReference>
<dbReference type="Pfam" id="PF07715">
    <property type="entry name" value="Plug"/>
    <property type="match status" value="1"/>
</dbReference>
<accession>A0A7X0J430</accession>
<protein>
    <recommendedName>
        <fullName evidence="8">TonB-dependent receptor plug domain-containing protein</fullName>
    </recommendedName>
</protein>
<reference evidence="9 10" key="1">
    <citation type="submission" date="2020-08" db="EMBL/GenBank/DDBJ databases">
        <title>Genomic Encyclopedia of Type Strains, Phase IV (KMG-V): Genome sequencing to study the core and pangenomes of soil and plant-associated prokaryotes.</title>
        <authorList>
            <person name="Whitman W."/>
        </authorList>
    </citation>
    <scope>NUCLEOTIDE SEQUENCE [LARGE SCALE GENOMIC DNA]</scope>
    <source>
        <strain evidence="9 10">M2T3</strain>
    </source>
</reference>
<gene>
    <name evidence="9" type="ORF">HDF25_001412</name>
</gene>
<dbReference type="Gene3D" id="2.40.170.20">
    <property type="entry name" value="TonB-dependent receptor, beta-barrel domain"/>
    <property type="match status" value="1"/>
</dbReference>
<keyword evidence="7" id="KW-0998">Cell outer membrane</keyword>
<dbReference type="InterPro" id="IPR012910">
    <property type="entry name" value="Plug_dom"/>
</dbReference>
<dbReference type="RefSeq" id="WP_184624005.1">
    <property type="nucleotide sequence ID" value="NZ_JACHCC010000003.1"/>
</dbReference>
<dbReference type="Pfam" id="PF13715">
    <property type="entry name" value="CarbopepD_reg_2"/>
    <property type="match status" value="1"/>
</dbReference>
<dbReference type="GO" id="GO:0044718">
    <property type="term" value="P:siderophore transmembrane transport"/>
    <property type="evidence" value="ECO:0007669"/>
    <property type="project" value="TreeGrafter"/>
</dbReference>
<comment type="caution">
    <text evidence="9">The sequence shown here is derived from an EMBL/GenBank/DDBJ whole genome shotgun (WGS) entry which is preliminary data.</text>
</comment>
<evidence type="ECO:0000256" key="1">
    <source>
        <dbReference type="ARBA" id="ARBA00004571"/>
    </source>
</evidence>
<proteinExistence type="predicted"/>
<keyword evidence="3" id="KW-1134">Transmembrane beta strand</keyword>
<keyword evidence="5" id="KW-0732">Signal</keyword>
<evidence type="ECO:0000256" key="4">
    <source>
        <dbReference type="ARBA" id="ARBA00022692"/>
    </source>
</evidence>
<keyword evidence="4" id="KW-0812">Transmembrane</keyword>
<evidence type="ECO:0000256" key="5">
    <source>
        <dbReference type="ARBA" id="ARBA00022729"/>
    </source>
</evidence>
<dbReference type="GO" id="GO:0009279">
    <property type="term" value="C:cell outer membrane"/>
    <property type="evidence" value="ECO:0007669"/>
    <property type="project" value="UniProtKB-SubCell"/>
</dbReference>
<dbReference type="SUPFAM" id="SSF49464">
    <property type="entry name" value="Carboxypeptidase regulatory domain-like"/>
    <property type="match status" value="1"/>
</dbReference>
<comment type="subcellular location">
    <subcellularLocation>
        <location evidence="1">Cell outer membrane</location>
        <topology evidence="1">Multi-pass membrane protein</topology>
    </subcellularLocation>
</comment>
<dbReference type="InterPro" id="IPR008969">
    <property type="entry name" value="CarboxyPept-like_regulatory"/>
</dbReference>
<evidence type="ECO:0000313" key="10">
    <source>
        <dbReference type="Proteomes" id="UP000521017"/>
    </source>
</evidence>
<keyword evidence="6" id="KW-0472">Membrane</keyword>
<evidence type="ECO:0000313" key="9">
    <source>
        <dbReference type="EMBL" id="MBB6499271.1"/>
    </source>
</evidence>
<dbReference type="AlphaFoldDB" id="A0A7X0J430"/>
<name>A0A7X0J430_9SPHI</name>
<evidence type="ECO:0000256" key="6">
    <source>
        <dbReference type="ARBA" id="ARBA00023136"/>
    </source>
</evidence>
<evidence type="ECO:0000256" key="3">
    <source>
        <dbReference type="ARBA" id="ARBA00022452"/>
    </source>
</evidence>
<evidence type="ECO:0000256" key="2">
    <source>
        <dbReference type="ARBA" id="ARBA00022448"/>
    </source>
</evidence>
<evidence type="ECO:0000259" key="8">
    <source>
        <dbReference type="Pfam" id="PF07715"/>
    </source>
</evidence>
<dbReference type="Proteomes" id="UP000521017">
    <property type="component" value="Unassembled WGS sequence"/>
</dbReference>
<organism evidence="9 10">
    <name type="scientific">Pedobacter cryoconitis</name>
    <dbReference type="NCBI Taxonomy" id="188932"/>
    <lineage>
        <taxon>Bacteria</taxon>
        <taxon>Pseudomonadati</taxon>
        <taxon>Bacteroidota</taxon>
        <taxon>Sphingobacteriia</taxon>
        <taxon>Sphingobacteriales</taxon>
        <taxon>Sphingobacteriaceae</taxon>
        <taxon>Pedobacter</taxon>
    </lineage>
</organism>
<dbReference type="InterPro" id="IPR039426">
    <property type="entry name" value="TonB-dep_rcpt-like"/>
</dbReference>
<feature type="domain" description="TonB-dependent receptor plug" evidence="8">
    <location>
        <begin position="227"/>
        <end position="303"/>
    </location>
</feature>
<dbReference type="Gene3D" id="2.60.40.1120">
    <property type="entry name" value="Carboxypeptidase-like, regulatory domain"/>
    <property type="match status" value="1"/>
</dbReference>
<sequence>MTKGNKISFFLFLLLSPVLLFGQRQSGLLSTPIKLTERKGSLSYFLNQVEHVGILLTYNPENIRMNRKVTVSNKINTVGGLLEEILRSESVKIKEYQGKILLISSPRLITLSGIIKEEGSKEVIIGANIIEKSSGSVATSNGFGFYSISLEKGDYELEITHTGYTASRIAVTLGDENLRKDILIRSGLDLPELKVTASNEAQNNINLRGDYVDLETAGKLPSFLGEKDIIRAVQLYPGVAGNNGSSVNMLVRGGNTDQNLVTLDDISIYNINHLNGMFSIFNPDVLKSVDFYRSDFPSKYGGRLSSVLNIRSRDGDMEKYHGHATIGLLYASAGLEGPIVKDKASFTINMRRSWLDLLGKEKLEDAGLFYYFTDINLKLNYIANPNNRFYMSAYLGNDAFRQKIYTYQDDQSLNFKSTLKWGNKLVAFRWNRIISPKLFKNTTATYSQYTSSLNVGEAVIGEAPARIYSTVKDLGVKSDFNYYLRPDLKLNFGGGLNLNSIISPLPYNEIIENTESNTTNALNLTAYLEDEIKIGAHAEFIAGLHYAGFISNGVSYQTLQPRFRFSYQLGKKQALAASYSRMSQFIHQFTINDFSIPTEFRIASTKNIKPEFAEIFNLSYRLQAGKTSSFTVEAYYKKMRNLLALRTGQDITNNALAPKLEDRTINGQAVSKGLEFSYKQDLNWLKFQLAYTLSNTTGTFKDLNQGKSFPLNQDFRHNFNLAVNASLGKRLEFTALWTYTTGQHVTIPKNIYKNIDDVLLGTNTASTSPSYVISGINNYTLADNYKVDLGLNLIRKFNNGHQRTWSLGVYNAIADPQARYIYTTIVTQENKIRITEDIKIRIVPYFTFTYKF</sequence>
<evidence type="ECO:0000256" key="7">
    <source>
        <dbReference type="ARBA" id="ARBA00023237"/>
    </source>
</evidence>
<dbReference type="PANTHER" id="PTHR30069">
    <property type="entry name" value="TONB-DEPENDENT OUTER MEMBRANE RECEPTOR"/>
    <property type="match status" value="1"/>
</dbReference>
<dbReference type="GO" id="GO:0015344">
    <property type="term" value="F:siderophore uptake transmembrane transporter activity"/>
    <property type="evidence" value="ECO:0007669"/>
    <property type="project" value="TreeGrafter"/>
</dbReference>